<evidence type="ECO:0000313" key="10">
    <source>
        <dbReference type="Proteomes" id="UP000051213"/>
    </source>
</evidence>
<keyword evidence="2 6" id="KW-0805">Transcription regulation</keyword>
<dbReference type="SUPFAM" id="SSF88946">
    <property type="entry name" value="Sigma2 domain of RNA polymerase sigma factors"/>
    <property type="match status" value="1"/>
</dbReference>
<keyword evidence="5 6" id="KW-0804">Transcription</keyword>
<dbReference type="InterPro" id="IPR014284">
    <property type="entry name" value="RNA_pol_sigma-70_dom"/>
</dbReference>
<comment type="similarity">
    <text evidence="1 6">Belongs to the sigma-70 factor family. ECF subfamily.</text>
</comment>
<comment type="caution">
    <text evidence="9">The sequence shown here is derived from an EMBL/GenBank/DDBJ whole genome shotgun (WGS) entry which is preliminary data.</text>
</comment>
<proteinExistence type="inferred from homology"/>
<keyword evidence="4 6" id="KW-0238">DNA-binding</keyword>
<dbReference type="PANTHER" id="PTHR43133:SF62">
    <property type="entry name" value="RNA POLYMERASE SIGMA FACTOR SIGZ"/>
    <property type="match status" value="1"/>
</dbReference>
<dbReference type="Gene3D" id="1.10.10.10">
    <property type="entry name" value="Winged helix-like DNA-binding domain superfamily/Winged helix DNA-binding domain"/>
    <property type="match status" value="1"/>
</dbReference>
<dbReference type="EMBL" id="LICA01000281">
    <property type="protein sequence ID" value="KRO93127.1"/>
    <property type="molecule type" value="Genomic_DNA"/>
</dbReference>
<sequence>MLDTTIDIVDQKEEQAKKTAIFSTEKRSDQWSILLVSVAETRDRRAFTQLFNHYAPLLKSFAQASRHEGWFPGLSEDLVQEVMIKVWQKSASYNPEKASATTWIYTVARNCRIDMLRRKSNTQHLPLENEDFWHESDEDTPVSLMGQKRSEDKVQASLAKLPKEQDEILRKVYLEGKSHAEASSELGLPLGTVKSRVRLALQKMQILVAPDFRDDLL</sequence>
<dbReference type="InterPro" id="IPR013324">
    <property type="entry name" value="RNA_pol_sigma_r3/r4-like"/>
</dbReference>
<keyword evidence="3 6" id="KW-0731">Sigma factor</keyword>
<dbReference type="NCBIfam" id="TIGR02937">
    <property type="entry name" value="sigma70-ECF"/>
    <property type="match status" value="1"/>
</dbReference>
<gene>
    <name evidence="9" type="ORF">ABS24_06230</name>
</gene>
<dbReference type="InterPro" id="IPR000838">
    <property type="entry name" value="RNA_pol_sigma70_ECF_CS"/>
</dbReference>
<dbReference type="Proteomes" id="UP000051213">
    <property type="component" value="Unassembled WGS sequence"/>
</dbReference>
<dbReference type="GO" id="GO:0006352">
    <property type="term" value="P:DNA-templated transcription initiation"/>
    <property type="evidence" value="ECO:0007669"/>
    <property type="project" value="InterPro"/>
</dbReference>
<dbReference type="InterPro" id="IPR013325">
    <property type="entry name" value="RNA_pol_sigma_r2"/>
</dbReference>
<accession>A0A0R2U165</accession>
<evidence type="ECO:0000313" key="9">
    <source>
        <dbReference type="EMBL" id="KRO93127.1"/>
    </source>
</evidence>
<dbReference type="AlphaFoldDB" id="A0A0R2U165"/>
<dbReference type="Pfam" id="PF04542">
    <property type="entry name" value="Sigma70_r2"/>
    <property type="match status" value="1"/>
</dbReference>
<dbReference type="SUPFAM" id="SSF88659">
    <property type="entry name" value="Sigma3 and sigma4 domains of RNA polymerase sigma factors"/>
    <property type="match status" value="1"/>
</dbReference>
<evidence type="ECO:0000256" key="6">
    <source>
        <dbReference type="RuleBase" id="RU000716"/>
    </source>
</evidence>
<feature type="domain" description="RNA polymerase sigma-70 region 2" evidence="7">
    <location>
        <begin position="50"/>
        <end position="120"/>
    </location>
</feature>
<dbReference type="Gene3D" id="1.10.1740.10">
    <property type="match status" value="1"/>
</dbReference>
<organism evidence="9 10">
    <name type="scientific">SAR92 bacterium BACL26 MAG-121220-bin70</name>
    <dbReference type="NCBI Taxonomy" id="1655626"/>
    <lineage>
        <taxon>Bacteria</taxon>
        <taxon>Pseudomonadati</taxon>
        <taxon>Pseudomonadota</taxon>
        <taxon>Gammaproteobacteria</taxon>
        <taxon>Cellvibrionales</taxon>
        <taxon>Porticoccaceae</taxon>
        <taxon>SAR92 clade</taxon>
    </lineage>
</organism>
<reference evidence="9 10" key="1">
    <citation type="submission" date="2015-10" db="EMBL/GenBank/DDBJ databases">
        <title>Metagenome-Assembled Genomes uncover a global brackish microbiome.</title>
        <authorList>
            <person name="Hugerth L.W."/>
            <person name="Larsson J."/>
            <person name="Alneberg J."/>
            <person name="Lindh M.V."/>
            <person name="Legrand C."/>
            <person name="Pinhassi J."/>
            <person name="Andersson A.F."/>
        </authorList>
    </citation>
    <scope>NUCLEOTIDE SEQUENCE [LARGE SCALE GENOMIC DNA]</scope>
    <source>
        <strain evidence="9">BACL26 MAG-121220-bin70</strain>
    </source>
</reference>
<dbReference type="InterPro" id="IPR036388">
    <property type="entry name" value="WH-like_DNA-bd_sf"/>
</dbReference>
<evidence type="ECO:0000256" key="3">
    <source>
        <dbReference type="ARBA" id="ARBA00023082"/>
    </source>
</evidence>
<evidence type="ECO:0000259" key="7">
    <source>
        <dbReference type="Pfam" id="PF04542"/>
    </source>
</evidence>
<dbReference type="InterPro" id="IPR013249">
    <property type="entry name" value="RNA_pol_sigma70_r4_t2"/>
</dbReference>
<dbReference type="InterPro" id="IPR039425">
    <property type="entry name" value="RNA_pol_sigma-70-like"/>
</dbReference>
<evidence type="ECO:0000256" key="4">
    <source>
        <dbReference type="ARBA" id="ARBA00023125"/>
    </source>
</evidence>
<evidence type="ECO:0000256" key="5">
    <source>
        <dbReference type="ARBA" id="ARBA00023163"/>
    </source>
</evidence>
<evidence type="ECO:0000259" key="8">
    <source>
        <dbReference type="Pfam" id="PF08281"/>
    </source>
</evidence>
<evidence type="ECO:0000256" key="1">
    <source>
        <dbReference type="ARBA" id="ARBA00010641"/>
    </source>
</evidence>
<dbReference type="PANTHER" id="PTHR43133">
    <property type="entry name" value="RNA POLYMERASE ECF-TYPE SIGMA FACTO"/>
    <property type="match status" value="1"/>
</dbReference>
<dbReference type="InterPro" id="IPR007627">
    <property type="entry name" value="RNA_pol_sigma70_r2"/>
</dbReference>
<protein>
    <recommendedName>
        <fullName evidence="6">RNA polymerase sigma factor</fullName>
    </recommendedName>
</protein>
<dbReference type="GO" id="GO:0016987">
    <property type="term" value="F:sigma factor activity"/>
    <property type="evidence" value="ECO:0007669"/>
    <property type="project" value="UniProtKB-KW"/>
</dbReference>
<dbReference type="GO" id="GO:0003677">
    <property type="term" value="F:DNA binding"/>
    <property type="evidence" value="ECO:0007669"/>
    <property type="project" value="UniProtKB-KW"/>
</dbReference>
<dbReference type="CDD" id="cd06171">
    <property type="entry name" value="Sigma70_r4"/>
    <property type="match status" value="1"/>
</dbReference>
<name>A0A0R2U165_9GAMM</name>
<evidence type="ECO:0000256" key="2">
    <source>
        <dbReference type="ARBA" id="ARBA00023015"/>
    </source>
</evidence>
<dbReference type="Pfam" id="PF08281">
    <property type="entry name" value="Sigma70_r4_2"/>
    <property type="match status" value="1"/>
</dbReference>
<feature type="domain" description="RNA polymerase sigma factor 70 region 4 type 2" evidence="8">
    <location>
        <begin position="153"/>
        <end position="204"/>
    </location>
</feature>
<dbReference type="PROSITE" id="PS01063">
    <property type="entry name" value="SIGMA70_ECF"/>
    <property type="match status" value="1"/>
</dbReference>